<dbReference type="InterPro" id="IPR036890">
    <property type="entry name" value="HATPase_C_sf"/>
</dbReference>
<keyword evidence="15" id="KW-1185">Reference proteome</keyword>
<evidence type="ECO:0000259" key="13">
    <source>
        <dbReference type="PROSITE" id="PS50885"/>
    </source>
</evidence>
<dbReference type="PROSITE" id="PS50885">
    <property type="entry name" value="HAMP"/>
    <property type="match status" value="1"/>
</dbReference>
<organism evidence="14 15">
    <name type="scientific">Actinophytocola xinjiangensis</name>
    <dbReference type="NCBI Taxonomy" id="485602"/>
    <lineage>
        <taxon>Bacteria</taxon>
        <taxon>Bacillati</taxon>
        <taxon>Actinomycetota</taxon>
        <taxon>Actinomycetes</taxon>
        <taxon>Pseudonocardiales</taxon>
        <taxon>Pseudonocardiaceae</taxon>
    </lineage>
</organism>
<evidence type="ECO:0000256" key="4">
    <source>
        <dbReference type="ARBA" id="ARBA00022553"/>
    </source>
</evidence>
<reference evidence="14 15" key="1">
    <citation type="submission" date="2016-12" db="EMBL/GenBank/DDBJ databases">
        <title>The draft genome sequence of Actinophytocola xinjiangensis.</title>
        <authorList>
            <person name="Wang W."/>
            <person name="Yuan L."/>
        </authorList>
    </citation>
    <scope>NUCLEOTIDE SEQUENCE [LARGE SCALE GENOMIC DNA]</scope>
    <source>
        <strain evidence="14 15">CGMCC 4.4663</strain>
    </source>
</reference>
<dbReference type="EC" id="2.7.13.3" evidence="3"/>
<keyword evidence="10" id="KW-0472">Membrane</keyword>
<keyword evidence="10" id="KW-1133">Transmembrane helix</keyword>
<accession>A0A7Z1AZL5</accession>
<dbReference type="InterPro" id="IPR003660">
    <property type="entry name" value="HAMP_dom"/>
</dbReference>
<gene>
    <name evidence="14" type="ORF">BLA60_07535</name>
</gene>
<comment type="subcellular location">
    <subcellularLocation>
        <location evidence="2">Membrane</location>
    </subcellularLocation>
</comment>
<dbReference type="CDD" id="cd06225">
    <property type="entry name" value="HAMP"/>
    <property type="match status" value="1"/>
</dbReference>
<keyword evidence="7" id="KW-0547">Nucleotide-binding</keyword>
<dbReference type="Pfam" id="PF08376">
    <property type="entry name" value="NIT"/>
    <property type="match status" value="1"/>
</dbReference>
<dbReference type="PANTHER" id="PTHR44936:SF9">
    <property type="entry name" value="SENSOR PROTEIN CREC"/>
    <property type="match status" value="1"/>
</dbReference>
<dbReference type="InterPro" id="IPR003594">
    <property type="entry name" value="HATPase_dom"/>
</dbReference>
<feature type="compositionally biased region" description="Pro residues" evidence="12">
    <location>
        <begin position="663"/>
        <end position="680"/>
    </location>
</feature>
<dbReference type="InterPro" id="IPR050980">
    <property type="entry name" value="2C_sensor_his_kinase"/>
</dbReference>
<sequence length="719" mass="75927">MLVVPAVVALVLGGLRVQSQLDEAAGLSTVRDRLTVLTESLTLADLIGVEMVDAAVGGAGDSLDTSVARVDQQIAVLRSATDFAGLPDTVAEDLRVALERLATLRALPADDPVAVSAGYREVLATLADLVPAVVSLARNEELDDRASAVASLSMLRAALASETALIRSGVDGARRSAMIAAAQQAVTEEVVRGQQLRAELTGAWVTRLDDATLSVAQRQSVLRAAVAGERIAPLPTLLLGLDTTSEGMAALLDDVVADLSTTVSARTDEARADALRDTAVVLGALLAALAIALAVARSLLSPLHRLRSAALHAANERLPETVERVRAGEQVDYRSVEPVPVHTEEEVGQLARAFDDMHRQAVRLAGEQAELRLQVSEMFMTLSRRSQSLVESQLTVIEELESDEQDPRRLAGLFRLDHLATRLRRNGENLQVLAGGTPPRRGSRPVDVVEVLRAATSEITDYQRVSLGNAPGAAIRASAAADVVHILAELLENATRFSPPEQRVVLTADRGSDGGLLFEVVDSGLGMAADDLAAANDRLSTPDVVDPETTRRMGLFVVSQLAARHGITVTLRPTHDSATQAGVTAGLHVPGTLVIADGTPPPALAPAPVPELVAAGAAPAEPVDWFTPVVEADPPPLWPTEAPDPEPVTAAGLPMRRPAGRAAPPPPRPVPAPPPAPEPEPAPRADFRDPEAIRSNLSRHYSGMQAARRSRQDQREGNR</sequence>
<keyword evidence="9" id="KW-0067">ATP-binding</keyword>
<feature type="compositionally biased region" description="Low complexity" evidence="12">
    <location>
        <begin position="650"/>
        <end position="662"/>
    </location>
</feature>
<dbReference type="GO" id="GO:0005524">
    <property type="term" value="F:ATP binding"/>
    <property type="evidence" value="ECO:0007669"/>
    <property type="project" value="UniProtKB-KW"/>
</dbReference>
<evidence type="ECO:0000256" key="2">
    <source>
        <dbReference type="ARBA" id="ARBA00004370"/>
    </source>
</evidence>
<dbReference type="InterPro" id="IPR021133">
    <property type="entry name" value="HEAT_type_2"/>
</dbReference>
<dbReference type="GO" id="GO:0000160">
    <property type="term" value="P:phosphorelay signal transduction system"/>
    <property type="evidence" value="ECO:0007669"/>
    <property type="project" value="UniProtKB-KW"/>
</dbReference>
<dbReference type="SUPFAM" id="SSF55874">
    <property type="entry name" value="ATPase domain of HSP90 chaperone/DNA topoisomerase II/histidine kinase"/>
    <property type="match status" value="1"/>
</dbReference>
<evidence type="ECO:0000256" key="11">
    <source>
        <dbReference type="ARBA" id="ARBA00023012"/>
    </source>
</evidence>
<keyword evidence="11" id="KW-0902">Two-component regulatory system</keyword>
<dbReference type="SMART" id="SM00387">
    <property type="entry name" value="HATPase_c"/>
    <property type="match status" value="1"/>
</dbReference>
<dbReference type="InterPro" id="IPR013587">
    <property type="entry name" value="Nitrate/nitrite_sensing"/>
</dbReference>
<keyword evidence="5" id="KW-0808">Transferase</keyword>
<evidence type="ECO:0000313" key="14">
    <source>
        <dbReference type="EMBL" id="OLF13222.1"/>
    </source>
</evidence>
<evidence type="ECO:0000256" key="5">
    <source>
        <dbReference type="ARBA" id="ARBA00022679"/>
    </source>
</evidence>
<evidence type="ECO:0000256" key="6">
    <source>
        <dbReference type="ARBA" id="ARBA00022692"/>
    </source>
</evidence>
<evidence type="ECO:0000256" key="12">
    <source>
        <dbReference type="SAM" id="MobiDB-lite"/>
    </source>
</evidence>
<feature type="region of interest" description="Disordered" evidence="12">
    <location>
        <begin position="634"/>
        <end position="719"/>
    </location>
</feature>
<dbReference type="GO" id="GO:0004673">
    <property type="term" value="F:protein histidine kinase activity"/>
    <property type="evidence" value="ECO:0007669"/>
    <property type="project" value="UniProtKB-EC"/>
</dbReference>
<protein>
    <recommendedName>
        <fullName evidence="3">histidine kinase</fullName>
        <ecNumber evidence="3">2.7.13.3</ecNumber>
    </recommendedName>
</protein>
<feature type="compositionally biased region" description="Basic and acidic residues" evidence="12">
    <location>
        <begin position="681"/>
        <end position="692"/>
    </location>
</feature>
<feature type="compositionally biased region" description="Basic and acidic residues" evidence="12">
    <location>
        <begin position="710"/>
        <end position="719"/>
    </location>
</feature>
<evidence type="ECO:0000256" key="10">
    <source>
        <dbReference type="ARBA" id="ARBA00022989"/>
    </source>
</evidence>
<dbReference type="Proteomes" id="UP000185696">
    <property type="component" value="Unassembled WGS sequence"/>
</dbReference>
<dbReference type="PANTHER" id="PTHR44936">
    <property type="entry name" value="SENSOR PROTEIN CREC"/>
    <property type="match status" value="1"/>
</dbReference>
<feature type="domain" description="HAMP" evidence="13">
    <location>
        <begin position="297"/>
        <end position="366"/>
    </location>
</feature>
<keyword evidence="8" id="KW-0418">Kinase</keyword>
<evidence type="ECO:0000256" key="7">
    <source>
        <dbReference type="ARBA" id="ARBA00022741"/>
    </source>
</evidence>
<evidence type="ECO:0000313" key="15">
    <source>
        <dbReference type="Proteomes" id="UP000185696"/>
    </source>
</evidence>
<evidence type="ECO:0000256" key="3">
    <source>
        <dbReference type="ARBA" id="ARBA00012438"/>
    </source>
</evidence>
<dbReference type="Gene3D" id="6.10.340.10">
    <property type="match status" value="1"/>
</dbReference>
<dbReference type="GO" id="GO:0016020">
    <property type="term" value="C:membrane"/>
    <property type="evidence" value="ECO:0007669"/>
    <property type="project" value="UniProtKB-SubCell"/>
</dbReference>
<dbReference type="AlphaFoldDB" id="A0A7Z1AZL5"/>
<name>A0A7Z1AZL5_9PSEU</name>
<comment type="caution">
    <text evidence="14">The sequence shown here is derived from an EMBL/GenBank/DDBJ whole genome shotgun (WGS) entry which is preliminary data.</text>
</comment>
<keyword evidence="6" id="KW-0812">Transmembrane</keyword>
<evidence type="ECO:0000256" key="9">
    <source>
        <dbReference type="ARBA" id="ARBA00022840"/>
    </source>
</evidence>
<comment type="catalytic activity">
    <reaction evidence="1">
        <text>ATP + protein L-histidine = ADP + protein N-phospho-L-histidine.</text>
        <dbReference type="EC" id="2.7.13.3"/>
    </reaction>
</comment>
<proteinExistence type="predicted"/>
<dbReference type="EMBL" id="MSIF01000002">
    <property type="protein sequence ID" value="OLF13222.1"/>
    <property type="molecule type" value="Genomic_DNA"/>
</dbReference>
<keyword evidence="4" id="KW-0597">Phosphoprotein</keyword>
<dbReference type="Pfam" id="PF02518">
    <property type="entry name" value="HATPase_c"/>
    <property type="match status" value="1"/>
</dbReference>
<evidence type="ECO:0000256" key="1">
    <source>
        <dbReference type="ARBA" id="ARBA00000085"/>
    </source>
</evidence>
<dbReference type="SMART" id="SM00304">
    <property type="entry name" value="HAMP"/>
    <property type="match status" value="1"/>
</dbReference>
<dbReference type="Pfam" id="PF00672">
    <property type="entry name" value="HAMP"/>
    <property type="match status" value="1"/>
</dbReference>
<dbReference type="Gene3D" id="3.30.565.10">
    <property type="entry name" value="Histidine kinase-like ATPase, C-terminal domain"/>
    <property type="match status" value="1"/>
</dbReference>
<evidence type="ECO:0000256" key="8">
    <source>
        <dbReference type="ARBA" id="ARBA00022777"/>
    </source>
</evidence>
<dbReference type="PROSITE" id="PS50077">
    <property type="entry name" value="HEAT_REPEAT"/>
    <property type="match status" value="1"/>
</dbReference>